<evidence type="ECO:0000313" key="6">
    <source>
        <dbReference type="EMBL" id="EOB12649.1"/>
    </source>
</evidence>
<keyword evidence="1" id="KW-0479">Metal-binding</keyword>
<accession>R0M3P9</accession>
<dbReference type="AlphaFoldDB" id="R0M3P9"/>
<dbReference type="GO" id="GO:0046872">
    <property type="term" value="F:metal ion binding"/>
    <property type="evidence" value="ECO:0007669"/>
    <property type="project" value="UniProtKB-KW"/>
</dbReference>
<name>R0M3P9_NOSB1</name>
<feature type="domain" description="Tyrosinase copper-binding" evidence="4">
    <location>
        <begin position="60"/>
        <end position="77"/>
    </location>
</feature>
<sequence length="310" mass="37076">MNILLLLLCIVVMEKTIRKEIRDMTKDEWKKYKDAFDLFKAKGYLADISKIHQDVDIYAHKNGRFLPWHRMLLLHVESILQMLTKDPTLGIPYWDWTIDADDPSKSIIFDMDHWGIEECYLVDFPTKHCLERTKEDIEPVYNKRNMDKLMNANVNYDKFRDVLELVPHGLVHMNLKGDMAEMFSTNDPVFWHHHSFIDYIWHQKQIKSLKDSYGGTLNGKKLSPEERLYPFNRQVKDVMSLNKCQVEYKPFKYLKIQSFKRPSSISDEYIKKMGYSYEAVKKYEDFLRGENKKGIFRRFVNWLLRKGPLD</sequence>
<evidence type="ECO:0000256" key="1">
    <source>
        <dbReference type="ARBA" id="ARBA00022723"/>
    </source>
</evidence>
<dbReference type="InterPro" id="IPR008922">
    <property type="entry name" value="Di-copper_centre_dom_sf"/>
</dbReference>
<reference evidence="6 7" key="1">
    <citation type="journal article" date="2013" name="BMC Genomics">
        <title>Comparative genomics of parasitic silkworm microsporidia reveal an association between genome expansion and host adaptation.</title>
        <authorList>
            <person name="Pan G."/>
            <person name="Xu J."/>
            <person name="Li T."/>
            <person name="Xia Q."/>
            <person name="Liu S.L."/>
            <person name="Zhang G."/>
            <person name="Li S."/>
            <person name="Li C."/>
            <person name="Liu H."/>
            <person name="Yang L."/>
            <person name="Liu T."/>
            <person name="Zhang X."/>
            <person name="Wu Z."/>
            <person name="Fan W."/>
            <person name="Dang X."/>
            <person name="Xiang H."/>
            <person name="Tao M."/>
            <person name="Li Y."/>
            <person name="Hu J."/>
            <person name="Li Z."/>
            <person name="Lin L."/>
            <person name="Luo J."/>
            <person name="Geng L."/>
            <person name="Wang L."/>
            <person name="Long M."/>
            <person name="Wan Y."/>
            <person name="He N."/>
            <person name="Zhang Z."/>
            <person name="Lu C."/>
            <person name="Keeling P.J."/>
            <person name="Wang J."/>
            <person name="Xiang Z."/>
            <person name="Zhou Z."/>
        </authorList>
    </citation>
    <scope>NUCLEOTIDE SEQUENCE [LARGE SCALE GENOMIC DNA]</scope>
    <source>
        <strain evidence="7">CQ1 / CVCC 102059</strain>
    </source>
</reference>
<feature type="chain" id="PRO_5004355057" evidence="3">
    <location>
        <begin position="19"/>
        <end position="310"/>
    </location>
</feature>
<dbReference type="Gene3D" id="1.10.1280.10">
    <property type="entry name" value="Di-copper center containing domain from catechol oxidase"/>
    <property type="match status" value="2"/>
</dbReference>
<evidence type="ECO:0000313" key="7">
    <source>
        <dbReference type="Proteomes" id="UP000016927"/>
    </source>
</evidence>
<dbReference type="PROSITE" id="PS00498">
    <property type="entry name" value="TYROSINASE_2"/>
    <property type="match status" value="1"/>
</dbReference>
<evidence type="ECO:0000256" key="3">
    <source>
        <dbReference type="SAM" id="SignalP"/>
    </source>
</evidence>
<evidence type="ECO:0000256" key="2">
    <source>
        <dbReference type="ARBA" id="ARBA00023008"/>
    </source>
</evidence>
<evidence type="ECO:0000259" key="5">
    <source>
        <dbReference type="PROSITE" id="PS00498"/>
    </source>
</evidence>
<dbReference type="PANTHER" id="PTHR11474:SF126">
    <property type="entry name" value="TYROSINASE-LIKE PROTEIN TYR-1-RELATED"/>
    <property type="match status" value="1"/>
</dbReference>
<keyword evidence="3" id="KW-0732">Signal</keyword>
<dbReference type="EMBL" id="KB909294">
    <property type="protein sequence ID" value="EOB12649.1"/>
    <property type="molecule type" value="Genomic_DNA"/>
</dbReference>
<keyword evidence="2" id="KW-0186">Copper</keyword>
<organism evidence="6 7">
    <name type="scientific">Nosema bombycis (strain CQ1 / CVCC 102059)</name>
    <name type="common">Microsporidian parasite</name>
    <name type="synonym">Pebrine of silkworm</name>
    <dbReference type="NCBI Taxonomy" id="578461"/>
    <lineage>
        <taxon>Eukaryota</taxon>
        <taxon>Fungi</taxon>
        <taxon>Fungi incertae sedis</taxon>
        <taxon>Microsporidia</taxon>
        <taxon>Nosematidae</taxon>
        <taxon>Nosema</taxon>
    </lineage>
</organism>
<proteinExistence type="predicted"/>
<dbReference type="PROSITE" id="PS00497">
    <property type="entry name" value="TYROSINASE_1"/>
    <property type="match status" value="1"/>
</dbReference>
<protein>
    <submittedName>
        <fullName evidence="6">Putative tyrosinase-like protein tyr-3</fullName>
    </submittedName>
</protein>
<evidence type="ECO:0000259" key="4">
    <source>
        <dbReference type="PROSITE" id="PS00497"/>
    </source>
</evidence>
<dbReference type="OMA" id="CIVVMEK"/>
<dbReference type="Pfam" id="PF00264">
    <property type="entry name" value="Tyrosinase"/>
    <property type="match status" value="2"/>
</dbReference>
<dbReference type="SUPFAM" id="SSF48056">
    <property type="entry name" value="Di-copper centre-containing domain"/>
    <property type="match status" value="1"/>
</dbReference>
<dbReference type="OrthoDB" id="6132182at2759"/>
<dbReference type="HOGENOM" id="CLU_915551_0_0_1"/>
<feature type="domain" description="Tyrosinase copper-binding" evidence="5">
    <location>
        <begin position="187"/>
        <end position="198"/>
    </location>
</feature>
<dbReference type="InterPro" id="IPR050316">
    <property type="entry name" value="Tyrosinase/Hemocyanin"/>
</dbReference>
<dbReference type="GO" id="GO:0016491">
    <property type="term" value="F:oxidoreductase activity"/>
    <property type="evidence" value="ECO:0007669"/>
    <property type="project" value="InterPro"/>
</dbReference>
<keyword evidence="7" id="KW-1185">Reference proteome</keyword>
<gene>
    <name evidence="6" type="primary">TYR3</name>
    <name evidence="6" type="ORF">NBO_386g0006</name>
</gene>
<dbReference type="PRINTS" id="PR00092">
    <property type="entry name" value="TYROSINASE"/>
</dbReference>
<dbReference type="PANTHER" id="PTHR11474">
    <property type="entry name" value="TYROSINASE FAMILY MEMBER"/>
    <property type="match status" value="1"/>
</dbReference>
<dbReference type="Proteomes" id="UP000016927">
    <property type="component" value="Unassembled WGS sequence"/>
</dbReference>
<dbReference type="STRING" id="578461.R0M3P9"/>
<dbReference type="VEuPathDB" id="MicrosporidiaDB:NBO_386g0006"/>
<dbReference type="InterPro" id="IPR002227">
    <property type="entry name" value="Tyrosinase_Cu-bd"/>
</dbReference>
<feature type="signal peptide" evidence="3">
    <location>
        <begin position="1"/>
        <end position="18"/>
    </location>
</feature>